<comment type="caution">
    <text evidence="1">The sequence shown here is derived from an EMBL/GenBank/DDBJ whole genome shotgun (WGS) entry which is preliminary data.</text>
</comment>
<dbReference type="AlphaFoldDB" id="A0A2S8GJ34"/>
<accession>A0A2S8GJ34</accession>
<proteinExistence type="predicted"/>
<dbReference type="GO" id="GO:0016491">
    <property type="term" value="F:oxidoreductase activity"/>
    <property type="evidence" value="ECO:0007669"/>
    <property type="project" value="TreeGrafter"/>
</dbReference>
<dbReference type="RefSeq" id="WP_105336964.1">
    <property type="nucleotide sequence ID" value="NZ_PUHZ01000019.1"/>
</dbReference>
<dbReference type="InterPro" id="IPR016024">
    <property type="entry name" value="ARM-type_fold"/>
</dbReference>
<dbReference type="EMBL" id="PUHZ01000019">
    <property type="protein sequence ID" value="PQO44438.1"/>
    <property type="molecule type" value="Genomic_DNA"/>
</dbReference>
<dbReference type="SMART" id="SM00567">
    <property type="entry name" value="EZ_HEAT"/>
    <property type="match status" value="7"/>
</dbReference>
<gene>
    <name evidence="1" type="ORF">C5Y93_18660</name>
</gene>
<evidence type="ECO:0000313" key="1">
    <source>
        <dbReference type="EMBL" id="PQO44438.1"/>
    </source>
</evidence>
<dbReference type="Gene3D" id="1.25.10.10">
    <property type="entry name" value="Leucine-rich Repeat Variant"/>
    <property type="match status" value="3"/>
</dbReference>
<protein>
    <recommendedName>
        <fullName evidence="3">HEAT repeat domain-containing protein</fullName>
    </recommendedName>
</protein>
<reference evidence="1 2" key="1">
    <citation type="submission" date="2018-02" db="EMBL/GenBank/DDBJ databases">
        <title>Comparative genomes isolates from brazilian mangrove.</title>
        <authorList>
            <person name="Araujo J.E."/>
            <person name="Taketani R.G."/>
            <person name="Silva M.C.P."/>
            <person name="Loureco M.V."/>
            <person name="Andreote F.D."/>
        </authorList>
    </citation>
    <scope>NUCLEOTIDE SEQUENCE [LARGE SCALE GENOMIC DNA]</scope>
    <source>
        <strain evidence="1 2">Nap-Phe MGV</strain>
    </source>
</reference>
<dbReference type="PANTHER" id="PTHR12697">
    <property type="entry name" value="PBS LYASE HEAT-LIKE PROTEIN"/>
    <property type="match status" value="1"/>
</dbReference>
<evidence type="ECO:0008006" key="3">
    <source>
        <dbReference type="Google" id="ProtNLM"/>
    </source>
</evidence>
<dbReference type="Proteomes" id="UP000237819">
    <property type="component" value="Unassembled WGS sequence"/>
</dbReference>
<dbReference type="PANTHER" id="PTHR12697:SF38">
    <property type="entry name" value="PBS LYASE HEAT DOMAIN PROTEIN REPEAT-CONTAINING PROTEIN"/>
    <property type="match status" value="1"/>
</dbReference>
<organism evidence="1 2">
    <name type="scientific">Blastopirellula marina</name>
    <dbReference type="NCBI Taxonomy" id="124"/>
    <lineage>
        <taxon>Bacteria</taxon>
        <taxon>Pseudomonadati</taxon>
        <taxon>Planctomycetota</taxon>
        <taxon>Planctomycetia</taxon>
        <taxon>Pirellulales</taxon>
        <taxon>Pirellulaceae</taxon>
        <taxon>Blastopirellula</taxon>
    </lineage>
</organism>
<sequence>MIRLSSKGLPVFSTRIYLTIVFLFVAMISRFCVGADPVLTQAEQQQLDQLVQGLSSPDPIVLHRSLVGIKRMGTKASGEISRLEAMFDDDRTFTIPSSNIFGRQTYQVNVQAVATLAASGMAAKPVLERTLATHKDSKVRLATIEPLKNLQPPVSIELWLAAFQDEDRQVRREVAFHLKHLNDPACAALFRKALWDESADVQVIAAVALGKSGDVSAVDPLIEALPVDPTDNRLTNAIVNALWNLGAPAVKHLLDKQAMLDEVDLKMAASMIGRLDAMQDRSLLLEGLRSSHRGIRWSAANRLAKLKLPEVVALIVAGVQDPDPQVRVSATRLLGDITDDTSADVYREILLRLVDEDPEEPVRSQALWTLYFAPGLPTDTYWETLSVALDDSSARVRCVAVLSCIKFKNPRFVPKLKELLGDTNVSVRAEAATALGYYRVVEVVPDLIDMADSEDGCAKSATEALGVLGTDEAIIALAEQMHKANIESSVRRDIIYALSLSTNPKAKEVLKAALADPALVKERLSIESALKRIASKP</sequence>
<dbReference type="InterPro" id="IPR004155">
    <property type="entry name" value="PBS_lyase_HEAT"/>
</dbReference>
<name>A0A2S8GJ34_9BACT</name>
<dbReference type="OrthoDB" id="481230at2"/>
<dbReference type="InterPro" id="IPR011989">
    <property type="entry name" value="ARM-like"/>
</dbReference>
<dbReference type="Pfam" id="PF13646">
    <property type="entry name" value="HEAT_2"/>
    <property type="match status" value="3"/>
</dbReference>
<dbReference type="SUPFAM" id="SSF48371">
    <property type="entry name" value="ARM repeat"/>
    <property type="match status" value="1"/>
</dbReference>
<evidence type="ECO:0000313" key="2">
    <source>
        <dbReference type="Proteomes" id="UP000237819"/>
    </source>
</evidence>